<reference evidence="13" key="1">
    <citation type="journal article" date="2020" name="Fungal Divers.">
        <title>Resolving the Mortierellaceae phylogeny through synthesis of multi-gene phylogenetics and phylogenomics.</title>
        <authorList>
            <person name="Vandepol N."/>
            <person name="Liber J."/>
            <person name="Desiro A."/>
            <person name="Na H."/>
            <person name="Kennedy M."/>
            <person name="Barry K."/>
            <person name="Grigoriev I.V."/>
            <person name="Miller A.N."/>
            <person name="O'Donnell K."/>
            <person name="Stajich J.E."/>
            <person name="Bonito G."/>
        </authorList>
    </citation>
    <scope>NUCLEOTIDE SEQUENCE</scope>
    <source>
        <strain evidence="13">MES-2147</strain>
    </source>
</reference>
<evidence type="ECO:0000313" key="14">
    <source>
        <dbReference type="Proteomes" id="UP000749646"/>
    </source>
</evidence>
<keyword evidence="10" id="KW-0653">Protein transport</keyword>
<dbReference type="GO" id="GO:0090110">
    <property type="term" value="P:COPII-coated vesicle cargo loading"/>
    <property type="evidence" value="ECO:0007669"/>
    <property type="project" value="TreeGrafter"/>
</dbReference>
<dbReference type="InterPro" id="IPR040251">
    <property type="entry name" value="SEC31-like"/>
</dbReference>
<keyword evidence="14" id="KW-1185">Reference proteome</keyword>
<name>A0A9P6MJQ3_9FUNG</name>
<dbReference type="InterPro" id="IPR019775">
    <property type="entry name" value="WD40_repeat_CS"/>
</dbReference>
<dbReference type="PROSITE" id="PS50082">
    <property type="entry name" value="WD_REPEATS_2"/>
    <property type="match status" value="1"/>
</dbReference>
<comment type="similarity">
    <text evidence="2">Belongs to the WD repeat SEC31 family.</text>
</comment>
<keyword evidence="7" id="KW-0677">Repeat</keyword>
<evidence type="ECO:0000256" key="1">
    <source>
        <dbReference type="ARBA" id="ARBA00004240"/>
    </source>
</evidence>
<organism evidence="13 14">
    <name type="scientific">Modicella reniformis</name>
    <dbReference type="NCBI Taxonomy" id="1440133"/>
    <lineage>
        <taxon>Eukaryota</taxon>
        <taxon>Fungi</taxon>
        <taxon>Fungi incertae sedis</taxon>
        <taxon>Mucoromycota</taxon>
        <taxon>Mortierellomycotina</taxon>
        <taxon>Mortierellomycetes</taxon>
        <taxon>Mortierellales</taxon>
        <taxon>Mortierellaceae</taxon>
        <taxon>Modicella</taxon>
    </lineage>
</organism>
<proteinExistence type="inferred from homology"/>
<evidence type="ECO:0000256" key="8">
    <source>
        <dbReference type="ARBA" id="ARBA00022824"/>
    </source>
</evidence>
<evidence type="ECO:0000313" key="13">
    <source>
        <dbReference type="EMBL" id="KAG0004439.1"/>
    </source>
</evidence>
<dbReference type="PROSITE" id="PS00678">
    <property type="entry name" value="WD_REPEATS_1"/>
    <property type="match status" value="1"/>
</dbReference>
<evidence type="ECO:0000256" key="5">
    <source>
        <dbReference type="ARBA" id="ARBA00022448"/>
    </source>
</evidence>
<evidence type="ECO:0000256" key="11">
    <source>
        <dbReference type="ARBA" id="ARBA00025471"/>
    </source>
</evidence>
<dbReference type="PANTHER" id="PTHR13923">
    <property type="entry name" value="SEC31-RELATED PROTEIN"/>
    <property type="match status" value="1"/>
</dbReference>
<dbReference type="Gene3D" id="2.130.10.10">
    <property type="entry name" value="YVTN repeat-like/Quinoprotein amine dehydrogenase"/>
    <property type="match status" value="2"/>
</dbReference>
<dbReference type="PANTHER" id="PTHR13923:SF11">
    <property type="entry name" value="SECRETORY 31, ISOFORM D"/>
    <property type="match status" value="1"/>
</dbReference>
<dbReference type="GO" id="GO:0070971">
    <property type="term" value="C:endoplasmic reticulum exit site"/>
    <property type="evidence" value="ECO:0007669"/>
    <property type="project" value="TreeGrafter"/>
</dbReference>
<comment type="caution">
    <text evidence="13">The sequence shown here is derived from an EMBL/GenBank/DDBJ whole genome shotgun (WGS) entry which is preliminary data.</text>
</comment>
<evidence type="ECO:0000256" key="7">
    <source>
        <dbReference type="ARBA" id="ARBA00022737"/>
    </source>
</evidence>
<comment type="function">
    <text evidence="11">Component of the coat protein complex II (COPII) which promotes the formation of transport vesicles from the endoplasmic reticulum (ER). The coat has two main functions, the physical deformation of the endoplasmic reticulum membrane into vesicles and the selection of cargo molecules.</text>
</comment>
<sequence>MRQKTISRTSTFAWSPGQHVPLLATGTVAGAFDANFSNTSQLEIFDLNLADKSPEAIELSQPSGYVSSNARFNRLAWASPTVDRPYGMIAGGMENGELNLWDANAILSGSDDVLFSKQTNHSGPVRGLHFNPFQQNLLSSASSNGEIFIWDLGNLTKPYTPGSRSAKLEDITCVSWNNHVQHILATSSTTGYTVVWDLKSKREVLTLSYPGAGVGGMGSMGNLGQMSASRRGITAIAWNPDVATQIITATEDDNNPVILVWDLRYAHAPEKLPPSSSWTFDIAWCPRNPDLLASASFDGKINVDSIQSTHDSESATASHAVQESHDPFAPQQYQSQGATATISLKQPPKWLRRPIGATFGFGGKLVSFRNRPAPPSSLPLGAVTPIGVPTNISSVTL</sequence>
<keyword evidence="8" id="KW-0256">Endoplasmic reticulum</keyword>
<dbReference type="Proteomes" id="UP000749646">
    <property type="component" value="Unassembled WGS sequence"/>
</dbReference>
<keyword evidence="6 12" id="KW-0853">WD repeat</keyword>
<gene>
    <name evidence="13" type="primary">SEC31_2</name>
    <name evidence="13" type="ORF">BGZ65_000363</name>
</gene>
<dbReference type="GO" id="GO:0015031">
    <property type="term" value="P:protein transport"/>
    <property type="evidence" value="ECO:0007669"/>
    <property type="project" value="UniProtKB-KW"/>
</dbReference>
<dbReference type="GO" id="GO:0007029">
    <property type="term" value="P:endoplasmic reticulum organization"/>
    <property type="evidence" value="ECO:0007669"/>
    <property type="project" value="TreeGrafter"/>
</dbReference>
<dbReference type="InterPro" id="IPR036322">
    <property type="entry name" value="WD40_repeat_dom_sf"/>
</dbReference>
<keyword evidence="5" id="KW-0813">Transport</keyword>
<dbReference type="EMBL" id="JAAAHW010000265">
    <property type="protein sequence ID" value="KAG0004439.1"/>
    <property type="molecule type" value="Genomic_DNA"/>
</dbReference>
<dbReference type="PROSITE" id="PS50294">
    <property type="entry name" value="WD_REPEATS_REGION"/>
    <property type="match status" value="1"/>
</dbReference>
<dbReference type="OrthoDB" id="542917at2759"/>
<evidence type="ECO:0000256" key="10">
    <source>
        <dbReference type="ARBA" id="ARBA00022927"/>
    </source>
</evidence>
<evidence type="ECO:0000256" key="3">
    <source>
        <dbReference type="ARBA" id="ARBA00013507"/>
    </source>
</evidence>
<evidence type="ECO:0000256" key="6">
    <source>
        <dbReference type="ARBA" id="ARBA00022574"/>
    </source>
</evidence>
<dbReference type="GO" id="GO:0005198">
    <property type="term" value="F:structural molecule activity"/>
    <property type="evidence" value="ECO:0007669"/>
    <property type="project" value="TreeGrafter"/>
</dbReference>
<evidence type="ECO:0000256" key="9">
    <source>
        <dbReference type="ARBA" id="ARBA00022892"/>
    </source>
</evidence>
<dbReference type="Pfam" id="PF00400">
    <property type="entry name" value="WD40"/>
    <property type="match status" value="1"/>
</dbReference>
<protein>
    <recommendedName>
        <fullName evidence="4">Protein transport protein SEC31</fullName>
    </recommendedName>
    <alternativeName>
        <fullName evidence="3">Protein transport protein sec31</fullName>
    </alternativeName>
</protein>
<feature type="repeat" description="WD" evidence="12">
    <location>
        <begin position="118"/>
        <end position="160"/>
    </location>
</feature>
<accession>A0A9P6MJQ3</accession>
<dbReference type="InterPro" id="IPR001680">
    <property type="entry name" value="WD40_rpt"/>
</dbReference>
<keyword evidence="9" id="KW-0931">ER-Golgi transport</keyword>
<evidence type="ECO:0000256" key="4">
    <source>
        <dbReference type="ARBA" id="ARBA00021236"/>
    </source>
</evidence>
<evidence type="ECO:0000256" key="2">
    <source>
        <dbReference type="ARBA" id="ARBA00009358"/>
    </source>
</evidence>
<evidence type="ECO:0000256" key="12">
    <source>
        <dbReference type="PROSITE-ProRule" id="PRU00221"/>
    </source>
</evidence>
<dbReference type="GO" id="GO:0030127">
    <property type="term" value="C:COPII vesicle coat"/>
    <property type="evidence" value="ECO:0007669"/>
    <property type="project" value="TreeGrafter"/>
</dbReference>
<dbReference type="AlphaFoldDB" id="A0A9P6MJQ3"/>
<dbReference type="SUPFAM" id="SSF50978">
    <property type="entry name" value="WD40 repeat-like"/>
    <property type="match status" value="1"/>
</dbReference>
<dbReference type="SMART" id="SM00320">
    <property type="entry name" value="WD40"/>
    <property type="match status" value="4"/>
</dbReference>
<dbReference type="Gene3D" id="1.25.40.1030">
    <property type="match status" value="1"/>
</dbReference>
<comment type="subcellular location">
    <subcellularLocation>
        <location evidence="1">Endoplasmic reticulum</location>
    </subcellularLocation>
</comment>
<dbReference type="InterPro" id="IPR015943">
    <property type="entry name" value="WD40/YVTN_repeat-like_dom_sf"/>
</dbReference>